<accession>A0AAP5IFZ2</accession>
<comment type="caution">
    <text evidence="1">The sequence shown here is derived from an EMBL/GenBank/DDBJ whole genome shotgun (WGS) entry which is preliminary data.</text>
</comment>
<name>A0AAP5IFZ2_9CYAN</name>
<dbReference type="AlphaFoldDB" id="A0AAP5IFZ2"/>
<proteinExistence type="predicted"/>
<keyword evidence="2" id="KW-1185">Reference proteome</keyword>
<protein>
    <submittedName>
        <fullName evidence="1">Uncharacterized protein</fullName>
    </submittedName>
</protein>
<dbReference type="EMBL" id="JAALHA020000021">
    <property type="protein sequence ID" value="MDR9898978.1"/>
    <property type="molecule type" value="Genomic_DNA"/>
</dbReference>
<gene>
    <name evidence="1" type="ORF">G7B40_031125</name>
</gene>
<reference evidence="2" key="1">
    <citation type="journal article" date="2021" name="Science">
        <title>Hunting the eagle killer: A cyanobacterial neurotoxin causes vacuolar myelinopathy.</title>
        <authorList>
            <person name="Breinlinger S."/>
            <person name="Phillips T.J."/>
            <person name="Haram B.N."/>
            <person name="Mares J."/>
            <person name="Martinez Yerena J.A."/>
            <person name="Hrouzek P."/>
            <person name="Sobotka R."/>
            <person name="Henderson W.M."/>
            <person name="Schmieder P."/>
            <person name="Williams S.M."/>
            <person name="Lauderdale J.D."/>
            <person name="Wilde H.D."/>
            <person name="Gerrin W."/>
            <person name="Kust A."/>
            <person name="Washington J.W."/>
            <person name="Wagner C."/>
            <person name="Geier B."/>
            <person name="Liebeke M."/>
            <person name="Enke H."/>
            <person name="Niedermeyer T.H.J."/>
            <person name="Wilde S.B."/>
        </authorList>
    </citation>
    <scope>NUCLEOTIDE SEQUENCE [LARGE SCALE GENOMIC DNA]</scope>
    <source>
        <strain evidence="2">Thurmond2011</strain>
    </source>
</reference>
<evidence type="ECO:0000313" key="2">
    <source>
        <dbReference type="Proteomes" id="UP000667802"/>
    </source>
</evidence>
<dbReference type="RefSeq" id="WP_208344712.1">
    <property type="nucleotide sequence ID" value="NZ_CAWQFN010000530.1"/>
</dbReference>
<evidence type="ECO:0000313" key="1">
    <source>
        <dbReference type="EMBL" id="MDR9898978.1"/>
    </source>
</evidence>
<organism evidence="1 2">
    <name type="scientific">Aetokthonos hydrillicola Thurmond2011</name>
    <dbReference type="NCBI Taxonomy" id="2712845"/>
    <lineage>
        <taxon>Bacteria</taxon>
        <taxon>Bacillati</taxon>
        <taxon>Cyanobacteriota</taxon>
        <taxon>Cyanophyceae</taxon>
        <taxon>Nostocales</taxon>
        <taxon>Hapalosiphonaceae</taxon>
        <taxon>Aetokthonos</taxon>
    </lineage>
</organism>
<sequence>MNRQPLNAFLLAHPEDVFLLKTAPLFGIKVTAIAPPEHQTTPPASWNFLGDVQEKLGEDIQTNTGL</sequence>
<dbReference type="Proteomes" id="UP000667802">
    <property type="component" value="Unassembled WGS sequence"/>
</dbReference>